<evidence type="ECO:0000259" key="2">
    <source>
        <dbReference type="Pfam" id="PF01217"/>
    </source>
</evidence>
<evidence type="ECO:0000256" key="1">
    <source>
        <dbReference type="SAM" id="MobiDB-lite"/>
    </source>
</evidence>
<sequence>MMPSHARGTLVEELRVRLCRCHCEDRVVSIETWTLLFVEEPDRYFGNVCELDTISNPHKAYYIQNELFTGYSRQELSKEAILRICAHLSYRMSERDAEGTTVETSGREDAKSTTGTAGCGKNDRYDGGLKHGDVMVSWGLVTEPTMPYVDSNKLVRYEHFILYWVL</sequence>
<comment type="caution">
    <text evidence="3">The sequence shown here is derived from an EMBL/GenBank/DDBJ whole genome shotgun (WGS) entry which is preliminary data.</text>
</comment>
<feature type="domain" description="AP complex mu/sigma subunit" evidence="2">
    <location>
        <begin position="36"/>
        <end position="84"/>
    </location>
</feature>
<dbReference type="Proteomes" id="UP000429607">
    <property type="component" value="Unassembled WGS sequence"/>
</dbReference>
<dbReference type="Pfam" id="PF01217">
    <property type="entry name" value="Clat_adaptor_s"/>
    <property type="match status" value="1"/>
</dbReference>
<reference evidence="3 4" key="1">
    <citation type="submission" date="2018-09" db="EMBL/GenBank/DDBJ databases">
        <title>Genomic investigation of the strawberry pathogen Phytophthora fragariae indicates pathogenicity is determined by transcriptional variation in three key races.</title>
        <authorList>
            <person name="Adams T.M."/>
            <person name="Armitage A.D."/>
            <person name="Sobczyk M.K."/>
            <person name="Bates H.J."/>
            <person name="Dunwell J.M."/>
            <person name="Nellist C.F."/>
            <person name="Harrison R.J."/>
        </authorList>
    </citation>
    <scope>NUCLEOTIDE SEQUENCE [LARGE SCALE GENOMIC DNA]</scope>
    <source>
        <strain evidence="3 4">SCRP249</strain>
    </source>
</reference>
<feature type="region of interest" description="Disordered" evidence="1">
    <location>
        <begin position="97"/>
        <end position="119"/>
    </location>
</feature>
<proteinExistence type="predicted"/>
<dbReference type="InterPro" id="IPR022775">
    <property type="entry name" value="AP_mu_sigma_su"/>
</dbReference>
<gene>
    <name evidence="3" type="ORF">PR001_g22650</name>
</gene>
<dbReference type="AlphaFoldDB" id="A0A6A3ITC1"/>
<dbReference type="InterPro" id="IPR011012">
    <property type="entry name" value="Longin-like_dom_sf"/>
</dbReference>
<protein>
    <recommendedName>
        <fullName evidence="2">AP complex mu/sigma subunit domain-containing protein</fullName>
    </recommendedName>
</protein>
<evidence type="ECO:0000313" key="4">
    <source>
        <dbReference type="Proteomes" id="UP000429607"/>
    </source>
</evidence>
<evidence type="ECO:0000313" key="3">
    <source>
        <dbReference type="EMBL" id="KAE8986246.1"/>
    </source>
</evidence>
<accession>A0A6A3ITC1</accession>
<dbReference type="EMBL" id="QXFV01002551">
    <property type="protein sequence ID" value="KAE8986246.1"/>
    <property type="molecule type" value="Genomic_DNA"/>
</dbReference>
<dbReference type="Gene3D" id="3.30.450.60">
    <property type="match status" value="1"/>
</dbReference>
<name>A0A6A3ITC1_9STRA</name>
<organism evidence="3 4">
    <name type="scientific">Phytophthora rubi</name>
    <dbReference type="NCBI Taxonomy" id="129364"/>
    <lineage>
        <taxon>Eukaryota</taxon>
        <taxon>Sar</taxon>
        <taxon>Stramenopiles</taxon>
        <taxon>Oomycota</taxon>
        <taxon>Peronosporomycetes</taxon>
        <taxon>Peronosporales</taxon>
        <taxon>Peronosporaceae</taxon>
        <taxon>Phytophthora</taxon>
    </lineage>
</organism>
<dbReference type="SUPFAM" id="SSF64356">
    <property type="entry name" value="SNARE-like"/>
    <property type="match status" value="1"/>
</dbReference>